<evidence type="ECO:0000313" key="10">
    <source>
        <dbReference type="EMBL" id="QQG65325.1"/>
    </source>
</evidence>
<dbReference type="PANTHER" id="PTHR38779">
    <property type="entry name" value="TYPE II SECRETION SYSTEM PROTEIN I-RELATED"/>
    <property type="match status" value="1"/>
</dbReference>
<evidence type="ECO:0000256" key="5">
    <source>
        <dbReference type="ARBA" id="ARBA00022519"/>
    </source>
</evidence>
<dbReference type="RefSeq" id="WP_199264147.1">
    <property type="nucleotide sequence ID" value="NZ_CP054140.1"/>
</dbReference>
<protein>
    <submittedName>
        <fullName evidence="10">Prepilin-type N-terminal cleavage/methylation domain-containing protein</fullName>
    </submittedName>
</protein>
<evidence type="ECO:0000256" key="9">
    <source>
        <dbReference type="SAM" id="Phobius"/>
    </source>
</evidence>
<keyword evidence="11" id="KW-1185">Reference proteome</keyword>
<name>A0A7T5VCE8_9BACT</name>
<reference evidence="10 11" key="1">
    <citation type="submission" date="2020-05" db="EMBL/GenBank/DDBJ databases">
        <title>Complete genome of Desulfobulbus oligotrophicus.</title>
        <authorList>
            <person name="Podar M."/>
        </authorList>
    </citation>
    <scope>NUCLEOTIDE SEQUENCE [LARGE SCALE GENOMIC DNA]</scope>
    <source>
        <strain evidence="10 11">Prop6</strain>
    </source>
</reference>
<comment type="subcellular location">
    <subcellularLocation>
        <location evidence="1">Cell inner membrane</location>
        <topology evidence="1">Single-pass membrane protein</topology>
    </subcellularLocation>
</comment>
<comment type="similarity">
    <text evidence="2">Belongs to the GSP I family.</text>
</comment>
<evidence type="ECO:0000256" key="4">
    <source>
        <dbReference type="ARBA" id="ARBA00022481"/>
    </source>
</evidence>
<keyword evidence="8 9" id="KW-0472">Membrane</keyword>
<dbReference type="NCBIfam" id="TIGR02532">
    <property type="entry name" value="IV_pilin_GFxxxE"/>
    <property type="match status" value="1"/>
</dbReference>
<dbReference type="GO" id="GO:0015628">
    <property type="term" value="P:protein secretion by the type II secretion system"/>
    <property type="evidence" value="ECO:0007669"/>
    <property type="project" value="InterPro"/>
</dbReference>
<dbReference type="InterPro" id="IPR012902">
    <property type="entry name" value="N_methyl_site"/>
</dbReference>
<organism evidence="10 11">
    <name type="scientific">Desulfobulbus oligotrophicus</name>
    <dbReference type="NCBI Taxonomy" id="1909699"/>
    <lineage>
        <taxon>Bacteria</taxon>
        <taxon>Pseudomonadati</taxon>
        <taxon>Thermodesulfobacteriota</taxon>
        <taxon>Desulfobulbia</taxon>
        <taxon>Desulfobulbales</taxon>
        <taxon>Desulfobulbaceae</taxon>
        <taxon>Desulfobulbus</taxon>
    </lineage>
</organism>
<dbReference type="GO" id="GO:0015627">
    <property type="term" value="C:type II protein secretion system complex"/>
    <property type="evidence" value="ECO:0007669"/>
    <property type="project" value="InterPro"/>
</dbReference>
<keyword evidence="4" id="KW-0488">Methylation</keyword>
<dbReference type="PROSITE" id="PS00409">
    <property type="entry name" value="PROKAR_NTER_METHYL"/>
    <property type="match status" value="1"/>
</dbReference>
<keyword evidence="3" id="KW-1003">Cell membrane</keyword>
<dbReference type="GO" id="GO:0005886">
    <property type="term" value="C:plasma membrane"/>
    <property type="evidence" value="ECO:0007669"/>
    <property type="project" value="UniProtKB-SubCell"/>
</dbReference>
<dbReference type="AlphaFoldDB" id="A0A7T5VCE8"/>
<gene>
    <name evidence="10" type="ORF">HP555_05320</name>
</gene>
<keyword evidence="6 9" id="KW-0812">Transmembrane</keyword>
<evidence type="ECO:0000313" key="11">
    <source>
        <dbReference type="Proteomes" id="UP000596092"/>
    </source>
</evidence>
<keyword evidence="7 9" id="KW-1133">Transmembrane helix</keyword>
<dbReference type="PANTHER" id="PTHR38779:SF2">
    <property type="entry name" value="TYPE II SECRETION SYSTEM PROTEIN I-RELATED"/>
    <property type="match status" value="1"/>
</dbReference>
<evidence type="ECO:0000256" key="1">
    <source>
        <dbReference type="ARBA" id="ARBA00004377"/>
    </source>
</evidence>
<evidence type="ECO:0000256" key="8">
    <source>
        <dbReference type="ARBA" id="ARBA00023136"/>
    </source>
</evidence>
<feature type="transmembrane region" description="Helical" evidence="9">
    <location>
        <begin position="21"/>
        <end position="47"/>
    </location>
</feature>
<proteinExistence type="inferred from homology"/>
<keyword evidence="5" id="KW-0997">Cell inner membrane</keyword>
<evidence type="ECO:0000256" key="2">
    <source>
        <dbReference type="ARBA" id="ARBA00008358"/>
    </source>
</evidence>
<evidence type="ECO:0000256" key="7">
    <source>
        <dbReference type="ARBA" id="ARBA00022989"/>
    </source>
</evidence>
<evidence type="ECO:0000256" key="3">
    <source>
        <dbReference type="ARBA" id="ARBA00022475"/>
    </source>
</evidence>
<dbReference type="KEGG" id="dog:HP555_05320"/>
<accession>A0A7T5VCE8</accession>
<evidence type="ECO:0000256" key="6">
    <source>
        <dbReference type="ARBA" id="ARBA00022692"/>
    </source>
</evidence>
<sequence>MYSRTIHCCFNRTARQRCDRGTAGFTLLEVMIAVALIAIALVTLIGVQAQSVAIASGSRFDTMASLLAQWKLTDVHVHDFEGLQSSSGDFGELYPQFSWKIQVEETRGAEIGLQGTGGMLKTVDVTVLHDQDRSQALTVRTVVCKKAAIDR</sequence>
<dbReference type="EMBL" id="CP054140">
    <property type="protein sequence ID" value="QQG65325.1"/>
    <property type="molecule type" value="Genomic_DNA"/>
</dbReference>
<dbReference type="Proteomes" id="UP000596092">
    <property type="component" value="Chromosome"/>
</dbReference>
<dbReference type="Pfam" id="PF07963">
    <property type="entry name" value="N_methyl"/>
    <property type="match status" value="1"/>
</dbReference>
<dbReference type="InterPro" id="IPR010052">
    <property type="entry name" value="T2SS_protein-GspI"/>
</dbReference>